<dbReference type="PANTHER" id="PTHR43278:SF4">
    <property type="entry name" value="NAD(P)H-DEPENDENT FMN-CONTAINING OXIDOREDUCTASE YWQN-RELATED"/>
    <property type="match status" value="1"/>
</dbReference>
<keyword evidence="1" id="KW-0285">Flavoprotein</keyword>
<dbReference type="InterPro" id="IPR051796">
    <property type="entry name" value="ISF_SsuE-like"/>
</dbReference>
<evidence type="ECO:0000259" key="3">
    <source>
        <dbReference type="Pfam" id="PF03358"/>
    </source>
</evidence>
<reference evidence="4 5" key="1">
    <citation type="submission" date="2016-11" db="EMBL/GenBank/DDBJ databases">
        <authorList>
            <person name="Jaros S."/>
            <person name="Januszkiewicz K."/>
            <person name="Wedrychowicz H."/>
        </authorList>
    </citation>
    <scope>NUCLEOTIDE SEQUENCE [LARGE SCALE GENOMIC DNA]</scope>
    <source>
        <strain evidence="4 5">DSM 8605</strain>
    </source>
</reference>
<dbReference type="Gene3D" id="3.40.50.360">
    <property type="match status" value="1"/>
</dbReference>
<evidence type="ECO:0000256" key="1">
    <source>
        <dbReference type="ARBA" id="ARBA00022630"/>
    </source>
</evidence>
<dbReference type="GO" id="GO:0016491">
    <property type="term" value="F:oxidoreductase activity"/>
    <property type="evidence" value="ECO:0007669"/>
    <property type="project" value="InterPro"/>
</dbReference>
<gene>
    <name evidence="4" type="ORF">SAMN02745207_03029</name>
</gene>
<dbReference type="PANTHER" id="PTHR43278">
    <property type="entry name" value="NAD(P)H-DEPENDENT FMN-CONTAINING OXIDOREDUCTASE YWQN-RELATED"/>
    <property type="match status" value="1"/>
</dbReference>
<organism evidence="4 5">
    <name type="scientific">Clostridium grantii DSM 8605</name>
    <dbReference type="NCBI Taxonomy" id="1121316"/>
    <lineage>
        <taxon>Bacteria</taxon>
        <taxon>Bacillati</taxon>
        <taxon>Bacillota</taxon>
        <taxon>Clostridia</taxon>
        <taxon>Eubacteriales</taxon>
        <taxon>Clostridiaceae</taxon>
        <taxon>Clostridium</taxon>
    </lineage>
</organism>
<proteinExistence type="predicted"/>
<dbReference type="AlphaFoldDB" id="A0A1M5WP78"/>
<evidence type="ECO:0000256" key="2">
    <source>
        <dbReference type="ARBA" id="ARBA00022643"/>
    </source>
</evidence>
<sequence>MRQKWIAVVGSSRKGGNTELLTDYIISGLNEKGIDVEKYILDSEKISSCNGCEYCISTGICRINDNVSSIIDKMKVVDGYIFSSPSYNYNMTAQIKALLDRTFCLNDYEDGCKSRLTEDKRAIILGVCKGKTKESMGYTVEGMVKSLSDLEVKIVDVIEYYNTKDIPVEENKKIKKSIMEKIRCNGEL</sequence>
<dbReference type="InterPro" id="IPR029039">
    <property type="entry name" value="Flavoprotein-like_sf"/>
</dbReference>
<name>A0A1M5WP78_9CLOT</name>
<feature type="domain" description="NADPH-dependent FMN reductase-like" evidence="3">
    <location>
        <begin position="4"/>
        <end position="130"/>
    </location>
</feature>
<dbReference type="RefSeq" id="WP_073339305.1">
    <property type="nucleotide sequence ID" value="NZ_FQXM01000019.1"/>
</dbReference>
<accession>A0A1M5WP78</accession>
<evidence type="ECO:0000313" key="5">
    <source>
        <dbReference type="Proteomes" id="UP000184447"/>
    </source>
</evidence>
<evidence type="ECO:0000313" key="4">
    <source>
        <dbReference type="EMBL" id="SHH89386.1"/>
    </source>
</evidence>
<keyword evidence="5" id="KW-1185">Reference proteome</keyword>
<dbReference type="InterPro" id="IPR005025">
    <property type="entry name" value="FMN_Rdtase-like_dom"/>
</dbReference>
<dbReference type="OrthoDB" id="9805976at2"/>
<protein>
    <submittedName>
        <fullName evidence="4">NADPH-dependent FMN reductase</fullName>
    </submittedName>
</protein>
<dbReference type="Pfam" id="PF03358">
    <property type="entry name" value="FMN_red"/>
    <property type="match status" value="1"/>
</dbReference>
<dbReference type="EMBL" id="FQXM01000019">
    <property type="protein sequence ID" value="SHH89386.1"/>
    <property type="molecule type" value="Genomic_DNA"/>
</dbReference>
<dbReference type="STRING" id="1121316.SAMN02745207_03029"/>
<keyword evidence="2" id="KW-0288">FMN</keyword>
<dbReference type="Proteomes" id="UP000184447">
    <property type="component" value="Unassembled WGS sequence"/>
</dbReference>
<dbReference type="SUPFAM" id="SSF52218">
    <property type="entry name" value="Flavoproteins"/>
    <property type="match status" value="1"/>
</dbReference>